<feature type="domain" description="D-alanyl-D-alanine carboxypeptidase-like core" evidence="1">
    <location>
        <begin position="142"/>
        <end position="263"/>
    </location>
</feature>
<dbReference type="OrthoDB" id="9792074at2"/>
<dbReference type="AlphaFoldDB" id="A0A091BC04"/>
<organism evidence="2 3">
    <name type="scientific">Arenimonas metalli CF5-1</name>
    <dbReference type="NCBI Taxonomy" id="1384056"/>
    <lineage>
        <taxon>Bacteria</taxon>
        <taxon>Pseudomonadati</taxon>
        <taxon>Pseudomonadota</taxon>
        <taxon>Gammaproteobacteria</taxon>
        <taxon>Lysobacterales</taxon>
        <taxon>Lysobacteraceae</taxon>
        <taxon>Arenimonas</taxon>
    </lineage>
</organism>
<dbReference type="SUPFAM" id="SSF55166">
    <property type="entry name" value="Hedgehog/DD-peptidase"/>
    <property type="match status" value="1"/>
</dbReference>
<dbReference type="eggNOG" id="COG1876">
    <property type="taxonomic scope" value="Bacteria"/>
</dbReference>
<sequence>MHALDWHLVNSDLIEALPSRLLRDRARANADARALAQAPWLLRRKRDGRFLATTGNGRFTALVPQLAREPGLADILAALSAPHERAGRPFELPLDGLLAHLHALGLDESYGDAVGLPLVAEPARLEFAGHDRYRRPLWLLDPAARAWRRMRTAARADDIALEAISGYRSHAYQLGIFERKLARGLTLPQVLAVNAAPGFSEHHGGCAIDIGTPGEPPAEESFEATPAFAWLHRRAGDFGFRMSYPRGNPHGIVYEPWHWRWHGVRGAHDT</sequence>
<dbReference type="Proteomes" id="UP000029393">
    <property type="component" value="Unassembled WGS sequence"/>
</dbReference>
<evidence type="ECO:0000313" key="2">
    <source>
        <dbReference type="EMBL" id="KFN48359.1"/>
    </source>
</evidence>
<dbReference type="GO" id="GO:0006508">
    <property type="term" value="P:proteolysis"/>
    <property type="evidence" value="ECO:0007669"/>
    <property type="project" value="InterPro"/>
</dbReference>
<gene>
    <name evidence="2" type="ORF">N787_00060</name>
</gene>
<dbReference type="PANTHER" id="PTHR34385:SF1">
    <property type="entry name" value="PEPTIDOGLYCAN L-ALANYL-D-GLUTAMATE ENDOPEPTIDASE CWLK"/>
    <property type="match status" value="1"/>
</dbReference>
<dbReference type="STRING" id="1384056.N787_00060"/>
<dbReference type="InterPro" id="IPR058193">
    <property type="entry name" value="VanY/YodJ_core_dom"/>
</dbReference>
<dbReference type="InterPro" id="IPR009045">
    <property type="entry name" value="Zn_M74/Hedgehog-like"/>
</dbReference>
<dbReference type="CDD" id="cd14852">
    <property type="entry name" value="LD-carboxypeptidase"/>
    <property type="match status" value="1"/>
</dbReference>
<evidence type="ECO:0000259" key="1">
    <source>
        <dbReference type="Pfam" id="PF02557"/>
    </source>
</evidence>
<comment type="caution">
    <text evidence="2">The sequence shown here is derived from an EMBL/GenBank/DDBJ whole genome shotgun (WGS) entry which is preliminary data.</text>
</comment>
<dbReference type="PATRIC" id="fig|1384056.3.peg.11"/>
<dbReference type="RefSeq" id="WP_034209890.1">
    <property type="nucleotide sequence ID" value="NZ_AVCK01000001.1"/>
</dbReference>
<dbReference type="EMBL" id="AVCK01000001">
    <property type="protein sequence ID" value="KFN48359.1"/>
    <property type="molecule type" value="Genomic_DNA"/>
</dbReference>
<dbReference type="InterPro" id="IPR052179">
    <property type="entry name" value="DD-CPase-like"/>
</dbReference>
<evidence type="ECO:0000313" key="3">
    <source>
        <dbReference type="Proteomes" id="UP000029393"/>
    </source>
</evidence>
<dbReference type="Pfam" id="PF02557">
    <property type="entry name" value="VanY"/>
    <property type="match status" value="1"/>
</dbReference>
<dbReference type="GO" id="GO:0008233">
    <property type="term" value="F:peptidase activity"/>
    <property type="evidence" value="ECO:0007669"/>
    <property type="project" value="InterPro"/>
</dbReference>
<proteinExistence type="predicted"/>
<protein>
    <recommendedName>
        <fullName evidence="1">D-alanyl-D-alanine carboxypeptidase-like core domain-containing protein</fullName>
    </recommendedName>
</protein>
<dbReference type="Gene3D" id="3.30.1380.10">
    <property type="match status" value="1"/>
</dbReference>
<name>A0A091BC04_9GAMM</name>
<keyword evidence="3" id="KW-1185">Reference proteome</keyword>
<dbReference type="PANTHER" id="PTHR34385">
    <property type="entry name" value="D-ALANYL-D-ALANINE CARBOXYPEPTIDASE"/>
    <property type="match status" value="1"/>
</dbReference>
<accession>A0A091BC04</accession>
<dbReference type="InterPro" id="IPR003709">
    <property type="entry name" value="VanY-like_core_dom"/>
</dbReference>
<reference evidence="2 3" key="1">
    <citation type="submission" date="2013-09" db="EMBL/GenBank/DDBJ databases">
        <title>Genome sequencing of Arenimonas metalli.</title>
        <authorList>
            <person name="Chen F."/>
            <person name="Wang G."/>
        </authorList>
    </citation>
    <scope>NUCLEOTIDE SEQUENCE [LARGE SCALE GENOMIC DNA]</scope>
    <source>
        <strain evidence="2 3">CF5-1</strain>
    </source>
</reference>